<dbReference type="GO" id="GO:0005524">
    <property type="term" value="F:ATP binding"/>
    <property type="evidence" value="ECO:0007669"/>
    <property type="project" value="UniProtKB-KW"/>
</dbReference>
<feature type="signal peptide" evidence="2">
    <location>
        <begin position="1"/>
        <end position="32"/>
    </location>
</feature>
<sequence length="207" mass="20573">MPRPNTLLRALQTGLALAAASSALLLSGCATAGADPTESPVPSASGTAAPVEPTAVPTPEPTEEPVPFEVACDAILTPQDVYDFNPNFGAEPGYTPAAAGVVGVVEESGTACGWVNQTSGEVIEVGVATPPPGALEARMNTAALGGTPVPTYGTPPAVEGYFSQGGGTGEAQVFSGPYWIVISSEALFEPGDAAQLVAAILGNLPPA</sequence>
<keyword evidence="3" id="KW-0547">Nucleotide-binding</keyword>
<keyword evidence="4" id="KW-1185">Reference proteome</keyword>
<accession>A0A3M8A578</accession>
<evidence type="ECO:0000313" key="4">
    <source>
        <dbReference type="Proteomes" id="UP000275048"/>
    </source>
</evidence>
<dbReference type="OrthoDB" id="5122815at2"/>
<dbReference type="RefSeq" id="WP_122937957.1">
    <property type="nucleotide sequence ID" value="NZ_JBHSNT010000001.1"/>
</dbReference>
<organism evidence="3 4">
    <name type="scientific">Agromyces tardus</name>
    <dbReference type="NCBI Taxonomy" id="2583849"/>
    <lineage>
        <taxon>Bacteria</taxon>
        <taxon>Bacillati</taxon>
        <taxon>Actinomycetota</taxon>
        <taxon>Actinomycetes</taxon>
        <taxon>Micrococcales</taxon>
        <taxon>Microbacteriaceae</taxon>
        <taxon>Agromyces</taxon>
    </lineage>
</organism>
<feature type="compositionally biased region" description="Low complexity" evidence="1">
    <location>
        <begin position="47"/>
        <end position="57"/>
    </location>
</feature>
<dbReference type="EMBL" id="RHHB01000042">
    <property type="protein sequence ID" value="RNB45735.1"/>
    <property type="molecule type" value="Genomic_DNA"/>
</dbReference>
<feature type="chain" id="PRO_5039107277" evidence="2">
    <location>
        <begin position="33"/>
        <end position="207"/>
    </location>
</feature>
<keyword evidence="3" id="KW-0067">ATP-binding</keyword>
<dbReference type="Proteomes" id="UP000275048">
    <property type="component" value="Unassembled WGS sequence"/>
</dbReference>
<feature type="region of interest" description="Disordered" evidence="1">
    <location>
        <begin position="33"/>
        <end position="64"/>
    </location>
</feature>
<proteinExistence type="predicted"/>
<name>A0A3M8A578_9MICO</name>
<gene>
    <name evidence="3" type="ORF">EDM22_15330</name>
</gene>
<evidence type="ECO:0000256" key="1">
    <source>
        <dbReference type="SAM" id="MobiDB-lite"/>
    </source>
</evidence>
<keyword evidence="2" id="KW-0732">Signal</keyword>
<evidence type="ECO:0000313" key="3">
    <source>
        <dbReference type="EMBL" id="RNB45735.1"/>
    </source>
</evidence>
<protein>
    <submittedName>
        <fullName evidence="3">Iron ABC transporter ATP-binding protein</fullName>
    </submittedName>
</protein>
<dbReference type="PROSITE" id="PS51257">
    <property type="entry name" value="PROKAR_LIPOPROTEIN"/>
    <property type="match status" value="1"/>
</dbReference>
<dbReference type="AlphaFoldDB" id="A0A3M8A578"/>
<reference evidence="3 4" key="1">
    <citation type="submission" date="2018-10" db="EMBL/GenBank/DDBJ databases">
        <title>Isolation, diversity and antibacterial activity of antinobacteria from the wheat rhizosphere soil.</title>
        <authorList>
            <person name="Sun T."/>
        </authorList>
    </citation>
    <scope>NUCLEOTIDE SEQUENCE [LARGE SCALE GENOMIC DNA]</scope>
    <source>
        <strain evidence="3 4">SJ-23</strain>
    </source>
</reference>
<evidence type="ECO:0000256" key="2">
    <source>
        <dbReference type="SAM" id="SignalP"/>
    </source>
</evidence>
<comment type="caution">
    <text evidence="3">The sequence shown here is derived from an EMBL/GenBank/DDBJ whole genome shotgun (WGS) entry which is preliminary data.</text>
</comment>